<dbReference type="NCBIfam" id="NF040941">
    <property type="entry name" value="GGGWT_bact"/>
    <property type="match status" value="1"/>
</dbReference>
<proteinExistence type="predicted"/>
<comment type="caution">
    <text evidence="3">The sequence shown here is derived from an EMBL/GenBank/DDBJ whole genome shotgun (WGS) entry which is preliminary data.</text>
</comment>
<dbReference type="AlphaFoldDB" id="A0A7D9IAB2"/>
<evidence type="ECO:0000256" key="1">
    <source>
        <dbReference type="SAM" id="MobiDB-lite"/>
    </source>
</evidence>
<evidence type="ECO:0000313" key="4">
    <source>
        <dbReference type="Proteomes" id="UP001152795"/>
    </source>
</evidence>
<keyword evidence="4" id="KW-1185">Reference proteome</keyword>
<organism evidence="3 4">
    <name type="scientific">Paramuricea clavata</name>
    <name type="common">Red gorgonian</name>
    <name type="synonym">Violescent sea-whip</name>
    <dbReference type="NCBI Taxonomy" id="317549"/>
    <lineage>
        <taxon>Eukaryota</taxon>
        <taxon>Metazoa</taxon>
        <taxon>Cnidaria</taxon>
        <taxon>Anthozoa</taxon>
        <taxon>Octocorallia</taxon>
        <taxon>Malacalcyonacea</taxon>
        <taxon>Plexauridae</taxon>
        <taxon>Paramuricea</taxon>
    </lineage>
</organism>
<gene>
    <name evidence="3" type="ORF">PACLA_8A038539</name>
</gene>
<dbReference type="OrthoDB" id="5974301at2759"/>
<reference evidence="3" key="1">
    <citation type="submission" date="2020-04" db="EMBL/GenBank/DDBJ databases">
        <authorList>
            <person name="Alioto T."/>
            <person name="Alioto T."/>
            <person name="Gomez Garrido J."/>
        </authorList>
    </citation>
    <scope>NUCLEOTIDE SEQUENCE</scope>
    <source>
        <strain evidence="3">A484AB</strain>
    </source>
</reference>
<keyword evidence="2" id="KW-0732">Signal</keyword>
<evidence type="ECO:0000313" key="3">
    <source>
        <dbReference type="EMBL" id="CAB4005487.1"/>
    </source>
</evidence>
<protein>
    <submittedName>
        <fullName evidence="3">Uncharacterized protein</fullName>
    </submittedName>
</protein>
<name>A0A7D9IAB2_PARCT</name>
<sequence length="374" mass="40873">MRTYFVIICVVTIFASYAITAVNCSESIFKEFTTHGGSVIKDGSKIIYCPAGPPGPPGPPGAPGVPGRDGKDGQTMIEVNKHGRFCTKPVPCPPQPPCPPPTPCVPAVPRPTPTPIPLGTRENPAWSCQEIYALNPNTNSGPHWLKTPHEPYQVHCEMVKENGANRGGWTLVARVDGHTNDFAGISPTWTNSDLINEEEGTDLTKTNSMKNYGWGNIISNQLMACFSGPHEHCATFTHNKEMTLASLFKTQFAVETSEHYTFKSLMGKFGKALDVSELKTEWCGINLGDLCSLAHPPSKYHGTHVCRIGCIGDSSDGSCHPQDYALGIGVAVCHRNHRDKRCALKDTSSKSLYYKTLLHKRHGSYSQTAFIYIK</sequence>
<dbReference type="InterPro" id="IPR036056">
    <property type="entry name" value="Fibrinogen-like_C"/>
</dbReference>
<dbReference type="SUPFAM" id="SSF56496">
    <property type="entry name" value="Fibrinogen C-terminal domain-like"/>
    <property type="match status" value="1"/>
</dbReference>
<feature type="compositionally biased region" description="Pro residues" evidence="1">
    <location>
        <begin position="52"/>
        <end position="63"/>
    </location>
</feature>
<dbReference type="Gene3D" id="1.20.5.320">
    <property type="entry name" value="6-Phosphogluconate Dehydrogenase, domain 3"/>
    <property type="match status" value="1"/>
</dbReference>
<feature type="signal peptide" evidence="2">
    <location>
        <begin position="1"/>
        <end position="21"/>
    </location>
</feature>
<feature type="region of interest" description="Disordered" evidence="1">
    <location>
        <begin position="52"/>
        <end position="73"/>
    </location>
</feature>
<dbReference type="EMBL" id="CACRXK020005218">
    <property type="protein sequence ID" value="CAB4005487.1"/>
    <property type="molecule type" value="Genomic_DNA"/>
</dbReference>
<dbReference type="Gene3D" id="2.60.120.1000">
    <property type="match status" value="1"/>
</dbReference>
<feature type="chain" id="PRO_5043837323" evidence="2">
    <location>
        <begin position="22"/>
        <end position="374"/>
    </location>
</feature>
<evidence type="ECO:0000256" key="2">
    <source>
        <dbReference type="SAM" id="SignalP"/>
    </source>
</evidence>
<accession>A0A7D9IAB2</accession>
<dbReference type="Proteomes" id="UP001152795">
    <property type="component" value="Unassembled WGS sequence"/>
</dbReference>